<keyword evidence="3 5" id="KW-1133">Transmembrane helix</keyword>
<keyword evidence="4 5" id="KW-0472">Membrane</keyword>
<feature type="transmembrane region" description="Helical" evidence="5">
    <location>
        <begin position="131"/>
        <end position="161"/>
    </location>
</feature>
<dbReference type="InterPro" id="IPR035906">
    <property type="entry name" value="MetI-like_sf"/>
</dbReference>
<feature type="domain" description="ABC transmembrane type-1" evidence="6">
    <location>
        <begin position="85"/>
        <end position="301"/>
    </location>
</feature>
<protein>
    <submittedName>
        <fullName evidence="7">ABC transporter permease subunit</fullName>
    </submittedName>
</protein>
<feature type="transmembrane region" description="Helical" evidence="5">
    <location>
        <begin position="25"/>
        <end position="52"/>
    </location>
</feature>
<keyword evidence="8" id="KW-1185">Reference proteome</keyword>
<proteinExistence type="inferred from homology"/>
<dbReference type="CDD" id="cd06261">
    <property type="entry name" value="TM_PBP2"/>
    <property type="match status" value="1"/>
</dbReference>
<feature type="transmembrane region" description="Helical" evidence="5">
    <location>
        <begin position="220"/>
        <end position="244"/>
    </location>
</feature>
<feature type="transmembrane region" description="Helical" evidence="5">
    <location>
        <begin position="280"/>
        <end position="303"/>
    </location>
</feature>
<evidence type="ECO:0000256" key="3">
    <source>
        <dbReference type="ARBA" id="ARBA00022989"/>
    </source>
</evidence>
<name>A0ABT1RYJ1_9FIRM</name>
<evidence type="ECO:0000256" key="4">
    <source>
        <dbReference type="ARBA" id="ARBA00023136"/>
    </source>
</evidence>
<dbReference type="PROSITE" id="PS50928">
    <property type="entry name" value="ABC_TM1"/>
    <property type="match status" value="1"/>
</dbReference>
<accession>A0ABT1RYJ1</accession>
<keyword evidence="5" id="KW-0813">Transport</keyword>
<comment type="subcellular location">
    <subcellularLocation>
        <location evidence="5">Cell membrane</location>
        <topology evidence="5">Multi-pass membrane protein</topology>
    </subcellularLocation>
    <subcellularLocation>
        <location evidence="1">Membrane</location>
        <topology evidence="1">Multi-pass membrane protein</topology>
    </subcellularLocation>
</comment>
<dbReference type="InterPro" id="IPR000515">
    <property type="entry name" value="MetI-like"/>
</dbReference>
<dbReference type="EMBL" id="JANFZH010000014">
    <property type="protein sequence ID" value="MCQ4839762.1"/>
    <property type="molecule type" value="Genomic_DNA"/>
</dbReference>
<gene>
    <name evidence="7" type="ORF">NE695_07535</name>
</gene>
<comment type="caution">
    <text evidence="7">The sequence shown here is derived from an EMBL/GenBank/DDBJ whole genome shotgun (WGS) entry which is preliminary data.</text>
</comment>
<evidence type="ECO:0000313" key="7">
    <source>
        <dbReference type="EMBL" id="MCQ4839762.1"/>
    </source>
</evidence>
<evidence type="ECO:0000256" key="1">
    <source>
        <dbReference type="ARBA" id="ARBA00004141"/>
    </source>
</evidence>
<organism evidence="7 8">
    <name type="scientific">Neglectibacter timonensis</name>
    <dbReference type="NCBI Taxonomy" id="1776382"/>
    <lineage>
        <taxon>Bacteria</taxon>
        <taxon>Bacillati</taxon>
        <taxon>Bacillota</taxon>
        <taxon>Clostridia</taxon>
        <taxon>Eubacteriales</taxon>
        <taxon>Oscillospiraceae</taxon>
        <taxon>Neglectibacter</taxon>
    </lineage>
</organism>
<dbReference type="RefSeq" id="WP_066862749.1">
    <property type="nucleotide sequence ID" value="NZ_CABKVV010000013.1"/>
</dbReference>
<dbReference type="Gene3D" id="1.10.3720.10">
    <property type="entry name" value="MetI-like"/>
    <property type="match status" value="1"/>
</dbReference>
<dbReference type="Proteomes" id="UP001524473">
    <property type="component" value="Unassembled WGS sequence"/>
</dbReference>
<dbReference type="Pfam" id="PF00528">
    <property type="entry name" value="BPD_transp_1"/>
    <property type="match status" value="1"/>
</dbReference>
<evidence type="ECO:0000313" key="8">
    <source>
        <dbReference type="Proteomes" id="UP001524473"/>
    </source>
</evidence>
<dbReference type="PANTHER" id="PTHR43496">
    <property type="entry name" value="PROTEIN LPLB"/>
    <property type="match status" value="1"/>
</dbReference>
<evidence type="ECO:0000256" key="5">
    <source>
        <dbReference type="RuleBase" id="RU363032"/>
    </source>
</evidence>
<keyword evidence="2 5" id="KW-0812">Transmembrane</keyword>
<reference evidence="7 8" key="1">
    <citation type="submission" date="2022-06" db="EMBL/GenBank/DDBJ databases">
        <title>Isolation of gut microbiota from human fecal samples.</title>
        <authorList>
            <person name="Pamer E.G."/>
            <person name="Barat B."/>
            <person name="Waligurski E."/>
            <person name="Medina S."/>
            <person name="Paddock L."/>
            <person name="Mostad J."/>
        </authorList>
    </citation>
    <scope>NUCLEOTIDE SEQUENCE [LARGE SCALE GENOMIC DNA]</scope>
    <source>
        <strain evidence="7 8">DFI.9.73</strain>
    </source>
</reference>
<dbReference type="GeneID" id="90532002"/>
<comment type="similarity">
    <text evidence="5">Belongs to the binding-protein-dependent transport system permease family.</text>
</comment>
<dbReference type="SUPFAM" id="SSF161098">
    <property type="entry name" value="MetI-like"/>
    <property type="match status" value="1"/>
</dbReference>
<evidence type="ECO:0000259" key="6">
    <source>
        <dbReference type="PROSITE" id="PS50928"/>
    </source>
</evidence>
<evidence type="ECO:0000256" key="2">
    <source>
        <dbReference type="ARBA" id="ARBA00022692"/>
    </source>
</evidence>
<sequence length="314" mass="35281">MVSAPAKAERKSAHPKLQGLWKQRYLQLMVIPGIIWMFIFNYIPMVGIVIGFKNFKITKSIWEAPWVGFEHFAAFFQDESFGNIMVNTLGIALLKLLICFPLPILFAILLNELRSVKFKRVVQTISYLPHFLSWVVLGGIMITWLSDVGMINEILVGAGILKEPITFLAEPKYFWGLAVISDLWKEMGWSAIIYLAAISGIDQSMYEAATVDGANKIQKIWNITLPAIRGTIAIMFILAVSGIMNSNFDQIFILKNVLNAPRSEVIDTYVYQMGMRVGRYSYATAIGLFKSVVSMILLVIANFTTSKLQGSSLF</sequence>
<dbReference type="PANTHER" id="PTHR43496:SF1">
    <property type="entry name" value="POLYGALACTURONAN_RHAMNOGALACTURONAN TRANSPORT SYSTEM PERMEASE PROTEIN YTEP"/>
    <property type="match status" value="1"/>
</dbReference>
<feature type="transmembrane region" description="Helical" evidence="5">
    <location>
        <begin position="89"/>
        <end position="110"/>
    </location>
</feature>